<reference evidence="2 3" key="1">
    <citation type="submission" date="2018-03" db="EMBL/GenBank/DDBJ databases">
        <title>Aquarubrobacter algicola gen. nov., sp. nov., a novel actinobacterium isolated from shallow eutrophic lake during the end of cyanobacterial harmful algal blooms.</title>
        <authorList>
            <person name="Chun S.J."/>
        </authorList>
    </citation>
    <scope>NUCLEOTIDE SEQUENCE [LARGE SCALE GENOMIC DNA]</scope>
    <source>
        <strain evidence="2 3">Seoho-28</strain>
    </source>
</reference>
<protein>
    <submittedName>
        <fullName evidence="2">Uncharacterized protein</fullName>
    </submittedName>
</protein>
<evidence type="ECO:0000256" key="1">
    <source>
        <dbReference type="SAM" id="MobiDB-lite"/>
    </source>
</evidence>
<organism evidence="2 3">
    <name type="scientific">Paraconexibacter algicola</name>
    <dbReference type="NCBI Taxonomy" id="2133960"/>
    <lineage>
        <taxon>Bacteria</taxon>
        <taxon>Bacillati</taxon>
        <taxon>Actinomycetota</taxon>
        <taxon>Thermoleophilia</taxon>
        <taxon>Solirubrobacterales</taxon>
        <taxon>Paraconexibacteraceae</taxon>
        <taxon>Paraconexibacter</taxon>
    </lineage>
</organism>
<keyword evidence="3" id="KW-1185">Reference proteome</keyword>
<feature type="region of interest" description="Disordered" evidence="1">
    <location>
        <begin position="45"/>
        <end position="65"/>
    </location>
</feature>
<dbReference type="Proteomes" id="UP000240739">
    <property type="component" value="Unassembled WGS sequence"/>
</dbReference>
<proteinExistence type="predicted"/>
<dbReference type="AlphaFoldDB" id="A0A2T4UHA9"/>
<evidence type="ECO:0000313" key="2">
    <source>
        <dbReference type="EMBL" id="PTL58608.1"/>
    </source>
</evidence>
<evidence type="ECO:0000313" key="3">
    <source>
        <dbReference type="Proteomes" id="UP000240739"/>
    </source>
</evidence>
<accession>A0A2T4UHA9</accession>
<name>A0A2T4UHA9_9ACTN</name>
<dbReference type="EMBL" id="PYYB01000001">
    <property type="protein sequence ID" value="PTL58608.1"/>
    <property type="molecule type" value="Genomic_DNA"/>
</dbReference>
<comment type="caution">
    <text evidence="2">The sequence shown here is derived from an EMBL/GenBank/DDBJ whole genome shotgun (WGS) entry which is preliminary data.</text>
</comment>
<sequence>MLYRLPLTVGKPQSCGVRATTVRAVTRGSASTALAAALSGQRSSARTAGSGMGATVAPARRHDEDHARDAARIHFRGHGEVAEWLKAPAC</sequence>
<gene>
    <name evidence="2" type="ORF">C7Y72_02515</name>
</gene>